<name>A0AA38CSE0_9MICO</name>
<dbReference type="Proteomes" id="UP001157161">
    <property type="component" value="Unassembled WGS sequence"/>
</dbReference>
<reference evidence="1" key="1">
    <citation type="journal article" date="2014" name="Int. J. Syst. Evol. Microbiol.">
        <title>Complete genome sequence of Corynebacterium casei LMG S-19264T (=DSM 44701T), isolated from a smear-ripened cheese.</title>
        <authorList>
            <consortium name="US DOE Joint Genome Institute (JGI-PGF)"/>
            <person name="Walter F."/>
            <person name="Albersmeier A."/>
            <person name="Kalinowski J."/>
            <person name="Ruckert C."/>
        </authorList>
    </citation>
    <scope>NUCLEOTIDE SEQUENCE</scope>
    <source>
        <strain evidence="1">NBRC 112290</strain>
    </source>
</reference>
<proteinExistence type="predicted"/>
<evidence type="ECO:0000313" key="2">
    <source>
        <dbReference type="Proteomes" id="UP001157161"/>
    </source>
</evidence>
<organism evidence="1 2">
    <name type="scientific">Litorihabitans aurantiacus</name>
    <dbReference type="NCBI Taxonomy" id="1930061"/>
    <lineage>
        <taxon>Bacteria</taxon>
        <taxon>Bacillati</taxon>
        <taxon>Actinomycetota</taxon>
        <taxon>Actinomycetes</taxon>
        <taxon>Micrococcales</taxon>
        <taxon>Beutenbergiaceae</taxon>
        <taxon>Litorihabitans</taxon>
    </lineage>
</organism>
<reference evidence="1" key="2">
    <citation type="submission" date="2023-02" db="EMBL/GenBank/DDBJ databases">
        <authorList>
            <person name="Sun Q."/>
            <person name="Mori K."/>
        </authorList>
    </citation>
    <scope>NUCLEOTIDE SEQUENCE</scope>
    <source>
        <strain evidence="1">NBRC 112290</strain>
    </source>
</reference>
<gene>
    <name evidence="1" type="ORF">GCM10025875_34200</name>
</gene>
<evidence type="ECO:0000313" key="1">
    <source>
        <dbReference type="EMBL" id="GMA33428.1"/>
    </source>
</evidence>
<dbReference type="AlphaFoldDB" id="A0AA38CSE0"/>
<protein>
    <submittedName>
        <fullName evidence="1">Uncharacterized protein</fullName>
    </submittedName>
</protein>
<sequence>MISELTRGALGFVSYFAFREELLSARPQLLVADESEILGGFVSGVDFVAHVERHASEDEFGAIVADATLQRHVDRWLGERYENGSEEPPPGRHVNVVADAIERLAAWSIPMALQANLASREAGSFALKADSTTGVCVSGNGEIRAVPVVGVYRSRDRFSNSIVRSEEGKSWQTWVVSTPRHGPPTLAKVNRRPSVLGDVLAWNSLVMSQVVTDWYLKFQERRGKNYDTARVQVLSDLGLPPSVCIGLVRAGLDGVVLKSVAQGAPKEFASNVALNDLSKVVDRAYLERAPAAAADAISIGFANSLRGRQIAEVLELTLKSPLSTEMAVQQVIENSPKVRGIQEALAEVCAKFPAEVERAASGEDGARNFLTGKLAAELVPPRPPFADLLDVVREKFSPVEVDAPNISVQPRAR</sequence>
<accession>A0AA38CSE0</accession>
<dbReference type="EMBL" id="BSUM01000001">
    <property type="protein sequence ID" value="GMA33428.1"/>
    <property type="molecule type" value="Genomic_DNA"/>
</dbReference>
<keyword evidence="2" id="KW-1185">Reference proteome</keyword>
<comment type="caution">
    <text evidence="1">The sequence shown here is derived from an EMBL/GenBank/DDBJ whole genome shotgun (WGS) entry which is preliminary data.</text>
</comment>